<sequence>SAPQIVRRQHHRRRNVAATVWGPQLPMQGNVPGQPFNIYKALLRHPNLYFQFALRLPPTSLVDLYAIDKEFHFRFNKYSISIIHDHATYHAPLAAYIFSWIMFPELCISDPMARPMDGRPHLARDIPSLRWTKMVVYREKVVNGILTQLALEGHRVPAEVHTLLMKYWLLMEMKTMALRTTFLSDRKIWPDDDIYLFHLLLVKLDMRFSDPVCGNGMCALSHMFLTQKSLTTLHDVLTGKLELDYDEATDMMIRTYAQEDLDVDEHTWLDNEFENGVPFEKWGILCKEGWALDGARLDPAVDLVIMEGIERGLQPQQYLIDFVQYGFVEEDEDGVAIKNIAEPRVVGCGREREIVVPREAWPVEEVRLGMIKALDERVGVVKPRKE</sequence>
<proteinExistence type="predicted"/>
<name>A0A6A5TMS4_9PLEO</name>
<keyword evidence="2" id="KW-1185">Reference proteome</keyword>
<dbReference type="EMBL" id="ML977000">
    <property type="protein sequence ID" value="KAF1954173.1"/>
    <property type="molecule type" value="Genomic_DNA"/>
</dbReference>
<dbReference type="OrthoDB" id="4966at2759"/>
<feature type="non-terminal residue" evidence="1">
    <location>
        <position position="1"/>
    </location>
</feature>
<evidence type="ECO:0000313" key="1">
    <source>
        <dbReference type="EMBL" id="KAF1954173.1"/>
    </source>
</evidence>
<dbReference type="Proteomes" id="UP000800035">
    <property type="component" value="Unassembled WGS sequence"/>
</dbReference>
<dbReference type="AlphaFoldDB" id="A0A6A5TMS4"/>
<gene>
    <name evidence="1" type="ORF">CC80DRAFT_383937</name>
</gene>
<evidence type="ECO:0000313" key="2">
    <source>
        <dbReference type="Proteomes" id="UP000800035"/>
    </source>
</evidence>
<feature type="non-terminal residue" evidence="1">
    <location>
        <position position="386"/>
    </location>
</feature>
<reference evidence="1" key="1">
    <citation type="journal article" date="2020" name="Stud. Mycol.">
        <title>101 Dothideomycetes genomes: a test case for predicting lifestyles and emergence of pathogens.</title>
        <authorList>
            <person name="Haridas S."/>
            <person name="Albert R."/>
            <person name="Binder M."/>
            <person name="Bloem J."/>
            <person name="Labutti K."/>
            <person name="Salamov A."/>
            <person name="Andreopoulos B."/>
            <person name="Baker S."/>
            <person name="Barry K."/>
            <person name="Bills G."/>
            <person name="Bluhm B."/>
            <person name="Cannon C."/>
            <person name="Castanera R."/>
            <person name="Culley D."/>
            <person name="Daum C."/>
            <person name="Ezra D."/>
            <person name="Gonzalez J."/>
            <person name="Henrissat B."/>
            <person name="Kuo A."/>
            <person name="Liang C."/>
            <person name="Lipzen A."/>
            <person name="Lutzoni F."/>
            <person name="Magnuson J."/>
            <person name="Mondo S."/>
            <person name="Nolan M."/>
            <person name="Ohm R."/>
            <person name="Pangilinan J."/>
            <person name="Park H.-J."/>
            <person name="Ramirez L."/>
            <person name="Alfaro M."/>
            <person name="Sun H."/>
            <person name="Tritt A."/>
            <person name="Yoshinaga Y."/>
            <person name="Zwiers L.-H."/>
            <person name="Turgeon B."/>
            <person name="Goodwin S."/>
            <person name="Spatafora J."/>
            <person name="Crous P."/>
            <person name="Grigoriev I."/>
        </authorList>
    </citation>
    <scope>NUCLEOTIDE SEQUENCE</scope>
    <source>
        <strain evidence="1">CBS 675.92</strain>
    </source>
</reference>
<organism evidence="1 2">
    <name type="scientific">Byssothecium circinans</name>
    <dbReference type="NCBI Taxonomy" id="147558"/>
    <lineage>
        <taxon>Eukaryota</taxon>
        <taxon>Fungi</taxon>
        <taxon>Dikarya</taxon>
        <taxon>Ascomycota</taxon>
        <taxon>Pezizomycotina</taxon>
        <taxon>Dothideomycetes</taxon>
        <taxon>Pleosporomycetidae</taxon>
        <taxon>Pleosporales</taxon>
        <taxon>Massarineae</taxon>
        <taxon>Massarinaceae</taxon>
        <taxon>Byssothecium</taxon>
    </lineage>
</organism>
<protein>
    <submittedName>
        <fullName evidence="1">Uncharacterized protein</fullName>
    </submittedName>
</protein>
<accession>A0A6A5TMS4</accession>